<proteinExistence type="predicted"/>
<keyword evidence="1" id="KW-1133">Transmembrane helix</keyword>
<dbReference type="Proteomes" id="UP000051326">
    <property type="component" value="Unassembled WGS sequence"/>
</dbReference>
<dbReference type="EMBL" id="CYSR01000040">
    <property type="protein sequence ID" value="CUI02081.1"/>
    <property type="molecule type" value="Genomic_DNA"/>
</dbReference>
<keyword evidence="1" id="KW-0472">Membrane</keyword>
<sequence length="55" mass="5725">MIVIAGLVLGALIGAMKARKRGGNTLDMLQYGAVYAIVFGILGLLATIVTHRVLA</sequence>
<reference evidence="3" key="2">
    <citation type="submission" date="2021-08" db="EMBL/GenBank/DDBJ databases">
        <authorList>
            <person name="Nwanade C."/>
            <person name="Wang M."/>
            <person name="Masoudi A."/>
            <person name="Yu Z."/>
            <person name="Liu J."/>
        </authorList>
    </citation>
    <scope>NUCLEOTIDE SEQUENCE</scope>
    <source>
        <strain evidence="3">S166</strain>
    </source>
</reference>
<protein>
    <recommendedName>
        <fullName evidence="6">Acyltransferase</fullName>
    </recommendedName>
</protein>
<evidence type="ECO:0000313" key="3">
    <source>
        <dbReference type="EMBL" id="UWQ40006.1"/>
    </source>
</evidence>
<evidence type="ECO:0000313" key="2">
    <source>
        <dbReference type="EMBL" id="CUI02081.1"/>
    </source>
</evidence>
<evidence type="ECO:0008006" key="6">
    <source>
        <dbReference type="Google" id="ProtNLM"/>
    </source>
</evidence>
<keyword evidence="1" id="KW-0812">Transmembrane</keyword>
<evidence type="ECO:0000313" key="4">
    <source>
        <dbReference type="Proteomes" id="UP000051326"/>
    </source>
</evidence>
<organism evidence="2 4">
    <name type="scientific">Leisingera aquaemixtae</name>
    <dbReference type="NCBI Taxonomy" id="1396826"/>
    <lineage>
        <taxon>Bacteria</taxon>
        <taxon>Pseudomonadati</taxon>
        <taxon>Pseudomonadota</taxon>
        <taxon>Alphaproteobacteria</taxon>
        <taxon>Rhodobacterales</taxon>
        <taxon>Roseobacteraceae</taxon>
        <taxon>Leisingera</taxon>
    </lineage>
</organism>
<accession>A0A0P1HT67</accession>
<keyword evidence="5" id="KW-1185">Reference proteome</keyword>
<dbReference type="STRING" id="1396826.PHA8399_04242"/>
<dbReference type="Proteomes" id="UP001058514">
    <property type="component" value="Chromosome"/>
</dbReference>
<evidence type="ECO:0000313" key="5">
    <source>
        <dbReference type="Proteomes" id="UP001058514"/>
    </source>
</evidence>
<gene>
    <name evidence="3" type="ORF">K3718_10475</name>
    <name evidence="2" type="ORF">PHA8399_04242</name>
</gene>
<evidence type="ECO:0000256" key="1">
    <source>
        <dbReference type="SAM" id="Phobius"/>
    </source>
</evidence>
<name>A0A0P1HT67_9RHOB</name>
<reference evidence="2 4" key="1">
    <citation type="submission" date="2015-09" db="EMBL/GenBank/DDBJ databases">
        <authorList>
            <consortium name="Swine Surveillance"/>
        </authorList>
    </citation>
    <scope>NUCLEOTIDE SEQUENCE [LARGE SCALE GENOMIC DNA]</scope>
    <source>
        <strain evidence="2 4">CECT 8399</strain>
    </source>
</reference>
<feature type="transmembrane region" description="Helical" evidence="1">
    <location>
        <begin position="33"/>
        <end position="54"/>
    </location>
</feature>
<dbReference type="EMBL" id="CP081051">
    <property type="protein sequence ID" value="UWQ40006.1"/>
    <property type="molecule type" value="Genomic_DNA"/>
</dbReference>
<dbReference type="RefSeq" id="WP_058288041.1">
    <property type="nucleotide sequence ID" value="NZ_CP041159.1"/>
</dbReference>
<dbReference type="AlphaFoldDB" id="A0A0P1HT67"/>